<organism evidence="1 2">
    <name type="scientific">Globisporangium ultimum (strain ATCC 200006 / CBS 805.95 / DAOM BR144)</name>
    <name type="common">Pythium ultimum</name>
    <dbReference type="NCBI Taxonomy" id="431595"/>
    <lineage>
        <taxon>Eukaryota</taxon>
        <taxon>Sar</taxon>
        <taxon>Stramenopiles</taxon>
        <taxon>Oomycota</taxon>
        <taxon>Peronosporomycetes</taxon>
        <taxon>Pythiales</taxon>
        <taxon>Pythiaceae</taxon>
        <taxon>Globisporangium</taxon>
    </lineage>
</organism>
<dbReference type="eggNOG" id="ENOG502SMKK">
    <property type="taxonomic scope" value="Eukaryota"/>
</dbReference>
<sequence>MATHWTARLASWVNALDGRVAVEDKQKLDGDDNPSLLRALRWIRVVLPSAPSASADADIRHLRETLALLGLLAHVDGDAFRTVLTQSWRLMPCGEYDEDSVGARFAFLFDDESIAEDVHWPEEVCAKLFAPISSAYATQDNDNGGAFYGMQHELLSVMARNHQEPQSTSATVVIPICLHFKPVGTGYEYLLQFLQSVISIVRGFQDEALRRHEGQHLDAAATVLDEHQQQARAACVVEFELDAMTLHLYSYEITTQAAELLETLVTLGVKIATLAISVRQSDILDGWCTRKAQGALFQAMVLGSDREGASLPVLPPTTDSSPAHGVECITIQGQNVDVDQFAALASVLVQSRHVRELNLFSVFDDRSRANRIEKWQWLAYALFSSQSDHCIRKLGINGHAMQLEDVEAMARVIESTQPALAELVATRTKDASFQALVDDDEAQNQWVPFLIPGFGVCWLERDNIGTTSNTINTRENCRVVTNVPSTHSITELAISFDVDENGNFVALRRLLSLMGRPLKALQIFQGYGLNFDGFLDIVEFCPNLTSLYIEGLKLEPVGLEALADFYDTQLCRISSLHMEDYQISTDTLTQLAKVLSDPSRLMSRLLKELCIGESTAGTVSNYENLDALLEMLRANKTLLYLELHLEAAYFDGYHHEFMKYHDQYLPVIKTPFPLRSQLAFLSLSKSPRLELLRRVDERVLSLVFEFAACGSARKVVVRRK</sequence>
<reference evidence="2" key="2">
    <citation type="submission" date="2010-04" db="EMBL/GenBank/DDBJ databases">
        <authorList>
            <person name="Buell R."/>
            <person name="Hamilton J."/>
            <person name="Hostetler J."/>
        </authorList>
    </citation>
    <scope>NUCLEOTIDE SEQUENCE [LARGE SCALE GENOMIC DNA]</scope>
    <source>
        <strain evidence="2">DAOM:BR144</strain>
    </source>
</reference>
<reference evidence="2" key="1">
    <citation type="journal article" date="2010" name="Genome Biol.">
        <title>Genome sequence of the necrotrophic plant pathogen Pythium ultimum reveals original pathogenicity mechanisms and effector repertoire.</title>
        <authorList>
            <person name="Levesque C.A."/>
            <person name="Brouwer H."/>
            <person name="Cano L."/>
            <person name="Hamilton J.P."/>
            <person name="Holt C."/>
            <person name="Huitema E."/>
            <person name="Raffaele S."/>
            <person name="Robideau G.P."/>
            <person name="Thines M."/>
            <person name="Win J."/>
            <person name="Zerillo M.M."/>
            <person name="Beakes G.W."/>
            <person name="Boore J.L."/>
            <person name="Busam D."/>
            <person name="Dumas B."/>
            <person name="Ferriera S."/>
            <person name="Fuerstenberg S.I."/>
            <person name="Gachon C.M."/>
            <person name="Gaulin E."/>
            <person name="Govers F."/>
            <person name="Grenville-Briggs L."/>
            <person name="Horner N."/>
            <person name="Hostetler J."/>
            <person name="Jiang R.H."/>
            <person name="Johnson J."/>
            <person name="Krajaejun T."/>
            <person name="Lin H."/>
            <person name="Meijer H.J."/>
            <person name="Moore B."/>
            <person name="Morris P."/>
            <person name="Phuntmart V."/>
            <person name="Puiu D."/>
            <person name="Shetty J."/>
            <person name="Stajich J.E."/>
            <person name="Tripathy S."/>
            <person name="Wawra S."/>
            <person name="van West P."/>
            <person name="Whitty B.R."/>
            <person name="Coutinho P.M."/>
            <person name="Henrissat B."/>
            <person name="Martin F."/>
            <person name="Thomas P.D."/>
            <person name="Tyler B.M."/>
            <person name="De Vries R.P."/>
            <person name="Kamoun S."/>
            <person name="Yandell M."/>
            <person name="Tisserat N."/>
            <person name="Buell C.R."/>
        </authorList>
    </citation>
    <scope>NUCLEOTIDE SEQUENCE</scope>
    <source>
        <strain evidence="2">DAOM:BR144</strain>
    </source>
</reference>
<dbReference type="OMA" id="HITMECE"/>
<dbReference type="EMBL" id="GL376599">
    <property type="status" value="NOT_ANNOTATED_CDS"/>
    <property type="molecule type" value="Genomic_DNA"/>
</dbReference>
<accession>K3WVH0</accession>
<name>K3WVH0_GLOUD</name>
<dbReference type="InterPro" id="IPR032675">
    <property type="entry name" value="LRR_dom_sf"/>
</dbReference>
<evidence type="ECO:0000313" key="2">
    <source>
        <dbReference type="Proteomes" id="UP000019132"/>
    </source>
</evidence>
<dbReference type="VEuPathDB" id="FungiDB:PYU1_G008950"/>
<dbReference type="SUPFAM" id="SSF52047">
    <property type="entry name" value="RNI-like"/>
    <property type="match status" value="1"/>
</dbReference>
<dbReference type="HOGENOM" id="CLU_013142_1_0_1"/>
<protein>
    <submittedName>
        <fullName evidence="1">Uncharacterized protein</fullName>
    </submittedName>
</protein>
<dbReference type="EnsemblProtists" id="PYU1_T008968">
    <property type="protein sequence ID" value="PYU1_T008968"/>
    <property type="gene ID" value="PYU1_G008950"/>
</dbReference>
<dbReference type="AlphaFoldDB" id="K3WVH0"/>
<keyword evidence="2" id="KW-1185">Reference proteome</keyword>
<dbReference type="Gene3D" id="3.80.10.10">
    <property type="entry name" value="Ribonuclease Inhibitor"/>
    <property type="match status" value="1"/>
</dbReference>
<dbReference type="InParanoid" id="K3WVH0"/>
<evidence type="ECO:0000313" key="1">
    <source>
        <dbReference type="EnsemblProtists" id="PYU1_T008968"/>
    </source>
</evidence>
<dbReference type="Proteomes" id="UP000019132">
    <property type="component" value="Unassembled WGS sequence"/>
</dbReference>
<reference evidence="1" key="3">
    <citation type="submission" date="2015-02" db="UniProtKB">
        <authorList>
            <consortium name="EnsemblProtists"/>
        </authorList>
    </citation>
    <scope>IDENTIFICATION</scope>
    <source>
        <strain evidence="1">DAOM BR144</strain>
    </source>
</reference>
<proteinExistence type="predicted"/>